<accession>A0A6J6ZFE1</accession>
<dbReference type="SUPFAM" id="SSF53474">
    <property type="entry name" value="alpha/beta-Hydrolases"/>
    <property type="match status" value="1"/>
</dbReference>
<reference evidence="2" key="1">
    <citation type="submission" date="2020-05" db="EMBL/GenBank/DDBJ databases">
        <authorList>
            <person name="Chiriac C."/>
            <person name="Salcher M."/>
            <person name="Ghai R."/>
            <person name="Kavagutti S V."/>
        </authorList>
    </citation>
    <scope>NUCLEOTIDE SEQUENCE</scope>
</reference>
<dbReference type="Pfam" id="PF00561">
    <property type="entry name" value="Abhydrolase_1"/>
    <property type="match status" value="1"/>
</dbReference>
<dbReference type="GO" id="GO:0046503">
    <property type="term" value="P:glycerolipid catabolic process"/>
    <property type="evidence" value="ECO:0007669"/>
    <property type="project" value="TreeGrafter"/>
</dbReference>
<dbReference type="GO" id="GO:0004806">
    <property type="term" value="F:triacylglycerol lipase activity"/>
    <property type="evidence" value="ECO:0007669"/>
    <property type="project" value="TreeGrafter"/>
</dbReference>
<organism evidence="2">
    <name type="scientific">freshwater metagenome</name>
    <dbReference type="NCBI Taxonomy" id="449393"/>
    <lineage>
        <taxon>unclassified sequences</taxon>
        <taxon>metagenomes</taxon>
        <taxon>ecological metagenomes</taxon>
    </lineage>
</organism>
<dbReference type="AlphaFoldDB" id="A0A6J6ZFE1"/>
<dbReference type="Gene3D" id="3.40.50.1820">
    <property type="entry name" value="alpha/beta hydrolase"/>
    <property type="match status" value="1"/>
</dbReference>
<evidence type="ECO:0000313" key="2">
    <source>
        <dbReference type="EMBL" id="CAB4820352.1"/>
    </source>
</evidence>
<name>A0A6J6ZFE1_9ZZZZ</name>
<gene>
    <name evidence="2" type="ORF">UFOPK3046_01705</name>
</gene>
<sequence length="295" mass="31467">MATTSSNGIELYFDTFGQADHPSLLLVSGLGAQCLGYEDEFCEQLAATDLHVIRYDNRDVGLSTHLHDVTVDAMSALIAASSGEPVDAPYTLSDMAADGMGLLDSLGIEQADIFGASMGGMISQTMAIEYPERVKSLTSLMSTTGEIEVGAPDAETLTALLSVMVPQQNREDKIQGSVNVSRVIGTQRLFDAERATARAAVAVDRSYDPEGTARQLVAIFASGSRAKGLEQLSVPTVVMHGDEDPLVNISGGLRTAELVPEAEFRLLDGMGHDLPLEYWDRIIEGIMVSVGRATL</sequence>
<dbReference type="PRINTS" id="PR00111">
    <property type="entry name" value="ABHYDROLASE"/>
</dbReference>
<dbReference type="PANTHER" id="PTHR43433">
    <property type="entry name" value="HYDROLASE, ALPHA/BETA FOLD FAMILY PROTEIN"/>
    <property type="match status" value="1"/>
</dbReference>
<proteinExistence type="predicted"/>
<dbReference type="EMBL" id="CAFAAQ010000201">
    <property type="protein sequence ID" value="CAB4820352.1"/>
    <property type="molecule type" value="Genomic_DNA"/>
</dbReference>
<feature type="domain" description="AB hydrolase-1" evidence="1">
    <location>
        <begin position="22"/>
        <end position="276"/>
    </location>
</feature>
<dbReference type="InterPro" id="IPR029058">
    <property type="entry name" value="AB_hydrolase_fold"/>
</dbReference>
<evidence type="ECO:0000259" key="1">
    <source>
        <dbReference type="Pfam" id="PF00561"/>
    </source>
</evidence>
<protein>
    <submittedName>
        <fullName evidence="2">Unannotated protein</fullName>
    </submittedName>
</protein>
<dbReference type="InterPro" id="IPR000073">
    <property type="entry name" value="AB_hydrolase_1"/>
</dbReference>
<dbReference type="PANTHER" id="PTHR43433:SF5">
    <property type="entry name" value="AB HYDROLASE-1 DOMAIN-CONTAINING PROTEIN"/>
    <property type="match status" value="1"/>
</dbReference>
<dbReference type="InterPro" id="IPR050471">
    <property type="entry name" value="AB_hydrolase"/>
</dbReference>